<sequence>MSLFYSLVMFAFSFFAGFASEALSISPSSKLHSHLTRDGSDDLARNNSLLPELNTTLSRSSRQKDCELPSNWMNQLLEVNANVQTPVFYGNFPSLNLFINVLDKDKNLTCPARKGSWWPGSTKNLKSNCPWKYQIFDLGLNFYPNQLIYADCLCESCVDANIRGCIGERVLVKVLKKGKCLPVGVYEMIPVIYSTVVGCTCRY</sequence>
<feature type="chain" id="PRO_5042297819" description="Interleukin 17-like protein" evidence="1">
    <location>
        <begin position="25"/>
        <end position="203"/>
    </location>
</feature>
<dbReference type="Proteomes" id="UP001233172">
    <property type="component" value="Unassembled WGS sequence"/>
</dbReference>
<comment type="caution">
    <text evidence="2">The sequence shown here is derived from an EMBL/GenBank/DDBJ whole genome shotgun (WGS) entry which is preliminary data.</text>
</comment>
<gene>
    <name evidence="2" type="ORF">Bpfe_028161</name>
</gene>
<dbReference type="AlphaFoldDB" id="A0AAD8AV61"/>
<evidence type="ECO:0000256" key="1">
    <source>
        <dbReference type="SAM" id="SignalP"/>
    </source>
</evidence>
<protein>
    <recommendedName>
        <fullName evidence="4">Interleukin 17-like protein</fullName>
    </recommendedName>
</protein>
<name>A0AAD8AV61_BIOPF</name>
<accession>A0AAD8AV61</accession>
<keyword evidence="1" id="KW-0732">Signal</keyword>
<dbReference type="Gene3D" id="2.10.90.10">
    <property type="entry name" value="Cystine-knot cytokines"/>
    <property type="match status" value="1"/>
</dbReference>
<evidence type="ECO:0000313" key="3">
    <source>
        <dbReference type="Proteomes" id="UP001233172"/>
    </source>
</evidence>
<organism evidence="2 3">
    <name type="scientific">Biomphalaria pfeifferi</name>
    <name type="common">Bloodfluke planorb</name>
    <name type="synonym">Freshwater snail</name>
    <dbReference type="NCBI Taxonomy" id="112525"/>
    <lineage>
        <taxon>Eukaryota</taxon>
        <taxon>Metazoa</taxon>
        <taxon>Spiralia</taxon>
        <taxon>Lophotrochozoa</taxon>
        <taxon>Mollusca</taxon>
        <taxon>Gastropoda</taxon>
        <taxon>Heterobranchia</taxon>
        <taxon>Euthyneura</taxon>
        <taxon>Panpulmonata</taxon>
        <taxon>Hygrophila</taxon>
        <taxon>Lymnaeoidea</taxon>
        <taxon>Planorbidae</taxon>
        <taxon>Biomphalaria</taxon>
    </lineage>
</organism>
<keyword evidence="3" id="KW-1185">Reference proteome</keyword>
<feature type="signal peptide" evidence="1">
    <location>
        <begin position="1"/>
        <end position="24"/>
    </location>
</feature>
<reference evidence="2" key="2">
    <citation type="submission" date="2023-04" db="EMBL/GenBank/DDBJ databases">
        <authorList>
            <person name="Bu L."/>
            <person name="Lu L."/>
            <person name="Laidemitt M.R."/>
            <person name="Zhang S.M."/>
            <person name="Mutuku M."/>
            <person name="Mkoji G."/>
            <person name="Steinauer M."/>
            <person name="Loker E.S."/>
        </authorList>
    </citation>
    <scope>NUCLEOTIDE SEQUENCE</scope>
    <source>
        <strain evidence="2">KasaAsao</strain>
        <tissue evidence="2">Whole Snail</tissue>
    </source>
</reference>
<dbReference type="EMBL" id="JASAOG010000241">
    <property type="protein sequence ID" value="KAK0042427.1"/>
    <property type="molecule type" value="Genomic_DNA"/>
</dbReference>
<dbReference type="SUPFAM" id="SSF57501">
    <property type="entry name" value="Cystine-knot cytokines"/>
    <property type="match status" value="1"/>
</dbReference>
<proteinExistence type="predicted"/>
<reference evidence="2" key="1">
    <citation type="journal article" date="2023" name="PLoS Negl. Trop. Dis.">
        <title>A genome sequence for Biomphalaria pfeifferi, the major vector snail for the human-infecting parasite Schistosoma mansoni.</title>
        <authorList>
            <person name="Bu L."/>
            <person name="Lu L."/>
            <person name="Laidemitt M.R."/>
            <person name="Zhang S.M."/>
            <person name="Mutuku M."/>
            <person name="Mkoji G."/>
            <person name="Steinauer M."/>
            <person name="Loker E.S."/>
        </authorList>
    </citation>
    <scope>NUCLEOTIDE SEQUENCE</scope>
    <source>
        <strain evidence="2">KasaAsao</strain>
    </source>
</reference>
<dbReference type="InterPro" id="IPR029034">
    <property type="entry name" value="Cystine-knot_cytokine"/>
</dbReference>
<evidence type="ECO:0008006" key="4">
    <source>
        <dbReference type="Google" id="ProtNLM"/>
    </source>
</evidence>
<evidence type="ECO:0000313" key="2">
    <source>
        <dbReference type="EMBL" id="KAK0042427.1"/>
    </source>
</evidence>